<gene>
    <name evidence="1" type="primary">66</name>
    <name evidence="1" type="ORF">SEA_ISSMI_66</name>
</gene>
<protein>
    <submittedName>
        <fullName evidence="1">Uncharacterized protein</fullName>
    </submittedName>
</protein>
<dbReference type="KEGG" id="vg:64471530"/>
<evidence type="ECO:0000313" key="2">
    <source>
        <dbReference type="Proteomes" id="UP000501455"/>
    </source>
</evidence>
<dbReference type="EMBL" id="MT310863">
    <property type="protein sequence ID" value="QJD50712.1"/>
    <property type="molecule type" value="Genomic_DNA"/>
</dbReference>
<reference evidence="1 2" key="1">
    <citation type="submission" date="2020-04" db="EMBL/GenBank/DDBJ databases">
        <authorList>
            <person name="Eleanor S.I."/>
            <person name="Danny K.W."/>
            <person name="Hallah B.M."/>
            <person name="Joshua A.M."/>
            <person name="Shaffer C.D."/>
            <person name="Weston-Hafer K.A."/>
            <person name="Garlena R.A."/>
            <person name="Russell D.A."/>
            <person name="Pope W.H."/>
            <person name="Jacobs-Sera D."/>
            <person name="Hatfull G.F."/>
        </authorList>
    </citation>
    <scope>NUCLEOTIDE SEQUENCE [LARGE SCALE GENOMIC DNA]</scope>
</reference>
<accession>A0A6M3T0A7</accession>
<proteinExistence type="predicted"/>
<evidence type="ECO:0000313" key="1">
    <source>
        <dbReference type="EMBL" id="QJD50712.1"/>
    </source>
</evidence>
<dbReference type="GeneID" id="64471530"/>
<dbReference type="Proteomes" id="UP000501455">
    <property type="component" value="Segment"/>
</dbReference>
<dbReference type="RefSeq" id="YP_010055599.1">
    <property type="nucleotide sequence ID" value="NC_054667.1"/>
</dbReference>
<organism evidence="1 2">
    <name type="scientific">Streptomyces phage Issmi</name>
    <dbReference type="NCBI Taxonomy" id="2725628"/>
    <lineage>
        <taxon>Viruses</taxon>
        <taxon>Duplodnaviria</taxon>
        <taxon>Heunggongvirae</taxon>
        <taxon>Uroviricota</taxon>
        <taxon>Caudoviricetes</taxon>
        <taxon>Arquatrovirinae</taxon>
        <taxon>Caelumvirus</taxon>
        <taxon>Caelumvirus issmi</taxon>
    </lineage>
</organism>
<name>A0A6M3T0A7_9CAUD</name>
<keyword evidence="2" id="KW-1185">Reference proteome</keyword>
<sequence>MSIEKRYRLGKSEVAGLGKLYLHGGQALKRDELDLTNPEYAVFAKLAWFGLAQRETEQRWSITDLGIAFVEGRARVQSTAVTVDREFSHLEGELVRAGDVNQEFYFEVAA</sequence>